<evidence type="ECO:0000256" key="1">
    <source>
        <dbReference type="ARBA" id="ARBA00009500"/>
    </source>
</evidence>
<dbReference type="AlphaFoldDB" id="A0A3P6E2M4"/>
<evidence type="ECO:0000313" key="4">
    <source>
        <dbReference type="EMBL" id="VDD29404.1"/>
    </source>
</evidence>
<dbReference type="Gene3D" id="6.20.40.10">
    <property type="match status" value="1"/>
</dbReference>
<dbReference type="InterPro" id="IPR036186">
    <property type="entry name" value="Serpin_sf"/>
</dbReference>
<feature type="domain" description="Serpin" evidence="3">
    <location>
        <begin position="57"/>
        <end position="436"/>
    </location>
</feature>
<reference evidence="4" key="1">
    <citation type="submission" date="2018-11" db="EMBL/GenBank/DDBJ databases">
        <authorList>
            <consortium name="Genoscope - CEA"/>
            <person name="William W."/>
        </authorList>
    </citation>
    <scope>NUCLEOTIDE SEQUENCE</scope>
</reference>
<dbReference type="PROSITE" id="PS00284">
    <property type="entry name" value="SERPIN"/>
    <property type="match status" value="1"/>
</dbReference>
<dbReference type="Pfam" id="PF00079">
    <property type="entry name" value="Serpin"/>
    <property type="match status" value="2"/>
</dbReference>
<dbReference type="SMART" id="SM00093">
    <property type="entry name" value="SERPIN"/>
    <property type="match status" value="1"/>
</dbReference>
<protein>
    <recommendedName>
        <fullName evidence="3">Serpin domain-containing protein</fullName>
    </recommendedName>
</protein>
<dbReference type="InterPro" id="IPR042178">
    <property type="entry name" value="Serpin_sf_1"/>
</dbReference>
<name>A0A3P6E2M4_BRAOL</name>
<dbReference type="PANTHER" id="PTHR11461">
    <property type="entry name" value="SERINE PROTEASE INHIBITOR, SERPIN"/>
    <property type="match status" value="1"/>
</dbReference>
<dbReference type="Gene3D" id="3.30.497.10">
    <property type="entry name" value="Antithrombin, subunit I, domain 2"/>
    <property type="match status" value="1"/>
</dbReference>
<dbReference type="PANTHER" id="PTHR11461:SF370">
    <property type="entry name" value="SERPIN DOMAIN-CONTAINING PROTEIN"/>
    <property type="match status" value="1"/>
</dbReference>
<evidence type="ECO:0000259" key="3">
    <source>
        <dbReference type="SMART" id="SM00093"/>
    </source>
</evidence>
<dbReference type="InterPro" id="IPR023796">
    <property type="entry name" value="Serpin_dom"/>
</dbReference>
<accession>A0A3P6E2M4</accession>
<dbReference type="InterPro" id="IPR042185">
    <property type="entry name" value="Serpin_sf_2"/>
</dbReference>
<dbReference type="CDD" id="cd02043">
    <property type="entry name" value="serpinP_plants"/>
    <property type="match status" value="1"/>
</dbReference>
<gene>
    <name evidence="4" type="ORF">BOLC9T54727H</name>
</gene>
<dbReference type="Gene3D" id="2.30.39.10">
    <property type="entry name" value="Alpha-1-antitrypsin, domain 1"/>
    <property type="match status" value="1"/>
</dbReference>
<dbReference type="InterPro" id="IPR023795">
    <property type="entry name" value="Serpin_CS"/>
</dbReference>
<dbReference type="GO" id="GO:0005615">
    <property type="term" value="C:extracellular space"/>
    <property type="evidence" value="ECO:0007669"/>
    <property type="project" value="InterPro"/>
</dbReference>
<comment type="similarity">
    <text evidence="1 2">Belongs to the serpin family.</text>
</comment>
<sequence>MDNIKMKEKVGKSQIAELPIQETNPKKKQKLCASQVTSSPSLSKIDLAEAMKKQNDVSMFLAGKVISTLAKTSNLVFSPASINAVLTMAANRPEEKETVRSFILSFLRSSSTDELNAVFGEICSVVLADGSASGGPKIAAVNGVWIDQSLSVDSSWNDLLVNFFKAEFAQVDFSTKAVVLFDFDNFITIYTFLLLIDDFAVLKAEIVRTEVNAWASRHTNNLIQDLLPRRSVTSQTEWIYGNALYFKGAWEKKFDKCLTKHKPFHLVNGESVSVPFMSSHKNQYVKAYDDFKVLRLGYQKGRDDADRQFSMYFYLPDKRDGLDNLLKRLTSTHGFLDRHIPRYKDRVGKFRIPKFKIEFGFEASNAFDDFELHVSLYQKAFIEIDEVATEAAAATAFGGGGGRPKMIDFVADHPFFFLIREDRTGTVLFVGQIFDPSKSD</sequence>
<proteinExistence type="inferred from homology"/>
<dbReference type="EMBL" id="LR031875">
    <property type="protein sequence ID" value="VDD29404.1"/>
    <property type="molecule type" value="Genomic_DNA"/>
</dbReference>
<dbReference type="GO" id="GO:0004867">
    <property type="term" value="F:serine-type endopeptidase inhibitor activity"/>
    <property type="evidence" value="ECO:0007669"/>
    <property type="project" value="InterPro"/>
</dbReference>
<evidence type="ECO:0000256" key="2">
    <source>
        <dbReference type="RuleBase" id="RU000411"/>
    </source>
</evidence>
<organism evidence="4">
    <name type="scientific">Brassica oleracea</name>
    <name type="common">Wild cabbage</name>
    <dbReference type="NCBI Taxonomy" id="3712"/>
    <lineage>
        <taxon>Eukaryota</taxon>
        <taxon>Viridiplantae</taxon>
        <taxon>Streptophyta</taxon>
        <taxon>Embryophyta</taxon>
        <taxon>Tracheophyta</taxon>
        <taxon>Spermatophyta</taxon>
        <taxon>Magnoliopsida</taxon>
        <taxon>eudicotyledons</taxon>
        <taxon>Gunneridae</taxon>
        <taxon>Pentapetalae</taxon>
        <taxon>rosids</taxon>
        <taxon>malvids</taxon>
        <taxon>Brassicales</taxon>
        <taxon>Brassicaceae</taxon>
        <taxon>Brassiceae</taxon>
        <taxon>Brassica</taxon>
    </lineage>
</organism>
<dbReference type="InterPro" id="IPR000215">
    <property type="entry name" value="Serpin_fam"/>
</dbReference>
<dbReference type="SUPFAM" id="SSF56574">
    <property type="entry name" value="Serpins"/>
    <property type="match status" value="1"/>
</dbReference>